<comment type="caution">
    <text evidence="6">The sequence shown here is derived from an EMBL/GenBank/DDBJ whole genome shotgun (WGS) entry which is preliminary data.</text>
</comment>
<dbReference type="GO" id="GO:0010345">
    <property type="term" value="P:suberin biosynthetic process"/>
    <property type="evidence" value="ECO:0007669"/>
    <property type="project" value="TreeGrafter"/>
</dbReference>
<evidence type="ECO:0000259" key="4">
    <source>
        <dbReference type="Pfam" id="PF03015"/>
    </source>
</evidence>
<dbReference type="Pfam" id="PF12710">
    <property type="entry name" value="HAD"/>
    <property type="match status" value="1"/>
</dbReference>
<dbReference type="PANTHER" id="PTHR11011">
    <property type="entry name" value="MALE STERILITY PROTEIN 2-RELATED"/>
    <property type="match status" value="1"/>
</dbReference>
<keyword evidence="6" id="KW-0378">Hydrolase</keyword>
<feature type="domain" description="Fatty acyl-CoA reductase C-terminal" evidence="4">
    <location>
        <begin position="442"/>
        <end position="501"/>
    </location>
</feature>
<accession>A0A7Y9JRM9</accession>
<dbReference type="Gene3D" id="3.40.50.720">
    <property type="entry name" value="NAD(P)-binding Rossmann-like Domain"/>
    <property type="match status" value="1"/>
</dbReference>
<feature type="domain" description="Thioester reductase (TE)" evidence="5">
    <location>
        <begin position="20"/>
        <end position="336"/>
    </location>
</feature>
<dbReference type="InterPro" id="IPR036412">
    <property type="entry name" value="HAD-like_sf"/>
</dbReference>
<dbReference type="Pfam" id="PF03015">
    <property type="entry name" value="Sterile"/>
    <property type="match status" value="1"/>
</dbReference>
<dbReference type="InterPro" id="IPR026055">
    <property type="entry name" value="FAR"/>
</dbReference>
<organism evidence="6 7">
    <name type="scientific">Nocardioides marinisabuli</name>
    <dbReference type="NCBI Taxonomy" id="419476"/>
    <lineage>
        <taxon>Bacteria</taxon>
        <taxon>Bacillati</taxon>
        <taxon>Actinomycetota</taxon>
        <taxon>Actinomycetes</taxon>
        <taxon>Propionibacteriales</taxon>
        <taxon>Nocardioidaceae</taxon>
        <taxon>Nocardioides</taxon>
    </lineage>
</organism>
<dbReference type="Gene3D" id="1.20.1440.100">
    <property type="entry name" value="SG protein - dephosphorylation function"/>
    <property type="match status" value="1"/>
</dbReference>
<dbReference type="Pfam" id="PF07993">
    <property type="entry name" value="NAD_binding_4"/>
    <property type="match status" value="1"/>
</dbReference>
<dbReference type="NCBIfam" id="TIGR01490">
    <property type="entry name" value="HAD-SF-IB-hyp1"/>
    <property type="match status" value="1"/>
</dbReference>
<dbReference type="InterPro" id="IPR023214">
    <property type="entry name" value="HAD_sf"/>
</dbReference>
<evidence type="ECO:0000256" key="3">
    <source>
        <dbReference type="ARBA" id="ARBA00023098"/>
    </source>
</evidence>
<dbReference type="InterPro" id="IPR013120">
    <property type="entry name" value="FAR_NAD-bd"/>
</dbReference>
<reference evidence="6 7" key="1">
    <citation type="submission" date="2020-07" db="EMBL/GenBank/DDBJ databases">
        <title>Sequencing the genomes of 1000 actinobacteria strains.</title>
        <authorList>
            <person name="Klenk H.-P."/>
        </authorList>
    </citation>
    <scope>NUCLEOTIDE SEQUENCE [LARGE SCALE GENOMIC DNA]</scope>
    <source>
        <strain evidence="6 7">DSM 18965</strain>
    </source>
</reference>
<keyword evidence="3" id="KW-0443">Lipid metabolism</keyword>
<evidence type="ECO:0000256" key="2">
    <source>
        <dbReference type="ARBA" id="ARBA00022516"/>
    </source>
</evidence>
<proteinExistence type="inferred from homology"/>
<dbReference type="SUPFAM" id="SSF56784">
    <property type="entry name" value="HAD-like"/>
    <property type="match status" value="1"/>
</dbReference>
<evidence type="ECO:0000313" key="6">
    <source>
        <dbReference type="EMBL" id="NYD59407.1"/>
    </source>
</evidence>
<dbReference type="InterPro" id="IPR006385">
    <property type="entry name" value="HAD_hydro_SerB1"/>
</dbReference>
<evidence type="ECO:0000259" key="5">
    <source>
        <dbReference type="Pfam" id="PF07993"/>
    </source>
</evidence>
<dbReference type="Gene3D" id="3.40.50.1000">
    <property type="entry name" value="HAD superfamily/HAD-like"/>
    <property type="match status" value="1"/>
</dbReference>
<protein>
    <submittedName>
        <fullName evidence="6">HAD superfamily hydrolase (TIGR01490 family)</fullName>
    </submittedName>
</protein>
<name>A0A7Y9JRM9_9ACTN</name>
<comment type="similarity">
    <text evidence="1">Belongs to the fatty acyl-CoA reductase family.</text>
</comment>
<dbReference type="SUPFAM" id="SSF51735">
    <property type="entry name" value="NAD(P)-binding Rossmann-fold domains"/>
    <property type="match status" value="1"/>
</dbReference>
<dbReference type="EMBL" id="JACCBE010000001">
    <property type="protein sequence ID" value="NYD59407.1"/>
    <property type="molecule type" value="Genomic_DNA"/>
</dbReference>
<dbReference type="AlphaFoldDB" id="A0A7Y9JRM9"/>
<dbReference type="CDD" id="cd09071">
    <property type="entry name" value="FAR_C"/>
    <property type="match status" value="1"/>
</dbReference>
<evidence type="ECO:0000256" key="1">
    <source>
        <dbReference type="ARBA" id="ARBA00005928"/>
    </source>
</evidence>
<gene>
    <name evidence="6" type="ORF">BKA08_003645</name>
</gene>
<dbReference type="InterPro" id="IPR036291">
    <property type="entry name" value="NAD(P)-bd_dom_sf"/>
</dbReference>
<keyword evidence="7" id="KW-1185">Reference proteome</keyword>
<dbReference type="NCBIfam" id="TIGR01488">
    <property type="entry name" value="HAD-SF-IB"/>
    <property type="match status" value="1"/>
</dbReference>
<dbReference type="PANTHER" id="PTHR11011:SF45">
    <property type="entry name" value="FATTY ACYL-COA REDUCTASE CG8306-RELATED"/>
    <property type="match status" value="1"/>
</dbReference>
<keyword evidence="2" id="KW-0444">Lipid biosynthesis</keyword>
<dbReference type="GO" id="GO:0080019">
    <property type="term" value="F:alcohol-forming very long-chain fatty acyl-CoA reductase activity"/>
    <property type="evidence" value="ECO:0007669"/>
    <property type="project" value="InterPro"/>
</dbReference>
<evidence type="ECO:0000313" key="7">
    <source>
        <dbReference type="Proteomes" id="UP000516957"/>
    </source>
</evidence>
<dbReference type="GO" id="GO:0016787">
    <property type="term" value="F:hydrolase activity"/>
    <property type="evidence" value="ECO:0007669"/>
    <property type="project" value="UniProtKB-KW"/>
</dbReference>
<dbReference type="RefSeq" id="WP_179616860.1">
    <property type="nucleotide sequence ID" value="NZ_JACCBE010000001.1"/>
</dbReference>
<dbReference type="InterPro" id="IPR033640">
    <property type="entry name" value="FAR_C"/>
</dbReference>
<dbReference type="GO" id="GO:0035336">
    <property type="term" value="P:long-chain fatty-acyl-CoA metabolic process"/>
    <property type="evidence" value="ECO:0007669"/>
    <property type="project" value="TreeGrafter"/>
</dbReference>
<sequence length="777" mass="85050">MEQAPSGSVAERLAGSHVLLTGVTGFVGEALLHLLLEEVPGVRVSVLVRPKGSTSGTARVARMLEKPVFAAAVEAAGDVDALLAARVRVVEGDLVDVPDLPGDLDAVVHCAGDVSFDPPVDEAFATNVVGTRDLLERVAAAGREGGREVHYLHVSTAYVAGRRRGHVPEAPVEHDVDLEAELAWGLAQRRETEHRSRSADVLEEARKRAEKAHSRAGLLTAATASEQARREWVGAELVRVGTERARSLGWTDCYTFTKALGERVVEAHARAGHRVTVLRPSIIESALERPHPGWIEGFKMAEPLILAYGRGELPEFPAAADTIVDIVPVDHVVSAIVAALAHPPEPGEAAYLHVCSGDRNPLTFSELYAHVRAYFDEHPFEVGDRGAARLPDWRFPGAASVDRLLTTSERAFKVADYVVGHAPRSDRTRSVARELDRRGRRLDFLRRYLTLYQEYAQAELRFSDDRTSALRGRLSPEDQRTFAFDTAAVDWHTYLREVHCPAVTAPVRRLDELRARRQGTARGRSAGGARLPEVGGREAADPARVAAFFDMDGTLLSSNVIETFLWLRLQELDGAGRFAELVRVASRVPALVRAERRERSAFLRAVYRDYEGARLADLEAVADELLGDHVLSRLAPAAVRRVREHRRAGHRTVLITGAVRPLTRPLAPLFDHVEAAELATDADGVCTGHLAGSPLVGESRAAFMRDWAARHDVDLARSYAYADSHSDLPLLAAAGHPVAVRPDVPLYRHARRHHWTIVDWASPATAGRSLNPAGSRR</sequence>
<dbReference type="Proteomes" id="UP000516957">
    <property type="component" value="Unassembled WGS sequence"/>
</dbReference>